<dbReference type="Pfam" id="PF06487">
    <property type="entry name" value="SAP18"/>
    <property type="match status" value="1"/>
</dbReference>
<keyword evidence="3" id="KW-1185">Reference proteome</keyword>
<dbReference type="STRING" id="2903.R1ERA0"/>
<reference evidence="2" key="2">
    <citation type="submission" date="2024-10" db="UniProtKB">
        <authorList>
            <consortium name="EnsemblProtists"/>
        </authorList>
    </citation>
    <scope>IDENTIFICATION</scope>
</reference>
<dbReference type="PANTHER" id="PTHR13082:SF0">
    <property type="entry name" value="HISTONE DEACETYLASE COMPLEX SUBUNIT SAP18"/>
    <property type="match status" value="1"/>
</dbReference>
<dbReference type="OMA" id="TYRMREI"/>
<dbReference type="RefSeq" id="XP_005781579.1">
    <property type="nucleotide sequence ID" value="XM_005781522.1"/>
</dbReference>
<dbReference type="AlphaFoldDB" id="A0A0D3K065"/>
<dbReference type="eggNOG" id="KOG3391">
    <property type="taxonomic scope" value="Eukaryota"/>
</dbReference>
<comment type="similarity">
    <text evidence="1">Belongs to the SAP18 family.</text>
</comment>
<evidence type="ECO:0000313" key="3">
    <source>
        <dbReference type="Proteomes" id="UP000013827"/>
    </source>
</evidence>
<accession>A0A0D3K065</accession>
<sequence>PVDRAATCPLLLRTFVKRGRHHSSSDFARGAAPTADEVPLHGWQDTSLYELKELLKGVHPAARERGLVFSFSQVYPDKRGALVLREVGSCLSLKRGNDDAKTLAELQFMAGDHLDIAL</sequence>
<dbReference type="GeneID" id="17274696"/>
<dbReference type="GO" id="GO:0005634">
    <property type="term" value="C:nucleus"/>
    <property type="evidence" value="ECO:0007669"/>
    <property type="project" value="TreeGrafter"/>
</dbReference>
<evidence type="ECO:0000313" key="2">
    <source>
        <dbReference type="EnsemblProtists" id="EOD29150"/>
    </source>
</evidence>
<dbReference type="InterPro" id="IPR010516">
    <property type="entry name" value="SAP18"/>
</dbReference>
<dbReference type="Gene3D" id="3.10.20.550">
    <property type="entry name" value="ASAP complex, SAP18 subunit"/>
    <property type="match status" value="1"/>
</dbReference>
<dbReference type="HOGENOM" id="CLU_108681_0_1_1"/>
<dbReference type="PaxDb" id="2903-EOD29150"/>
<organism evidence="2 3">
    <name type="scientific">Emiliania huxleyi (strain CCMP1516)</name>
    <dbReference type="NCBI Taxonomy" id="280463"/>
    <lineage>
        <taxon>Eukaryota</taxon>
        <taxon>Haptista</taxon>
        <taxon>Haptophyta</taxon>
        <taxon>Prymnesiophyceae</taxon>
        <taxon>Isochrysidales</taxon>
        <taxon>Noelaerhabdaceae</taxon>
        <taxon>Emiliania</taxon>
    </lineage>
</organism>
<evidence type="ECO:0008006" key="4">
    <source>
        <dbReference type="Google" id="ProtNLM"/>
    </source>
</evidence>
<dbReference type="PANTHER" id="PTHR13082">
    <property type="entry name" value="SAP18"/>
    <property type="match status" value="1"/>
</dbReference>
<dbReference type="InterPro" id="IPR042534">
    <property type="entry name" value="SAP18_sf"/>
</dbReference>
<dbReference type="EnsemblProtists" id="EOD29150">
    <property type="protein sequence ID" value="EOD29150"/>
    <property type="gene ID" value="EMIHUDRAFT_47430"/>
</dbReference>
<proteinExistence type="inferred from homology"/>
<reference evidence="3" key="1">
    <citation type="journal article" date="2013" name="Nature">
        <title>Pan genome of the phytoplankton Emiliania underpins its global distribution.</title>
        <authorList>
            <person name="Read B.A."/>
            <person name="Kegel J."/>
            <person name="Klute M.J."/>
            <person name="Kuo A."/>
            <person name="Lefebvre S.C."/>
            <person name="Maumus F."/>
            <person name="Mayer C."/>
            <person name="Miller J."/>
            <person name="Monier A."/>
            <person name="Salamov A."/>
            <person name="Young J."/>
            <person name="Aguilar M."/>
            <person name="Claverie J.M."/>
            <person name="Frickenhaus S."/>
            <person name="Gonzalez K."/>
            <person name="Herman E.K."/>
            <person name="Lin Y.C."/>
            <person name="Napier J."/>
            <person name="Ogata H."/>
            <person name="Sarno A.F."/>
            <person name="Shmutz J."/>
            <person name="Schroeder D."/>
            <person name="de Vargas C."/>
            <person name="Verret F."/>
            <person name="von Dassow P."/>
            <person name="Valentin K."/>
            <person name="Van de Peer Y."/>
            <person name="Wheeler G."/>
            <person name="Dacks J.B."/>
            <person name="Delwiche C.F."/>
            <person name="Dyhrman S.T."/>
            <person name="Glockner G."/>
            <person name="John U."/>
            <person name="Richards T."/>
            <person name="Worden A.Z."/>
            <person name="Zhang X."/>
            <person name="Grigoriev I.V."/>
            <person name="Allen A.E."/>
            <person name="Bidle K."/>
            <person name="Borodovsky M."/>
            <person name="Bowler C."/>
            <person name="Brownlee C."/>
            <person name="Cock J.M."/>
            <person name="Elias M."/>
            <person name="Gladyshev V.N."/>
            <person name="Groth M."/>
            <person name="Guda C."/>
            <person name="Hadaegh A."/>
            <person name="Iglesias-Rodriguez M.D."/>
            <person name="Jenkins J."/>
            <person name="Jones B.M."/>
            <person name="Lawson T."/>
            <person name="Leese F."/>
            <person name="Lindquist E."/>
            <person name="Lobanov A."/>
            <person name="Lomsadze A."/>
            <person name="Malik S.B."/>
            <person name="Marsh M.E."/>
            <person name="Mackinder L."/>
            <person name="Mock T."/>
            <person name="Mueller-Roeber B."/>
            <person name="Pagarete A."/>
            <person name="Parker M."/>
            <person name="Probert I."/>
            <person name="Quesneville H."/>
            <person name="Raines C."/>
            <person name="Rensing S.A."/>
            <person name="Riano-Pachon D.M."/>
            <person name="Richier S."/>
            <person name="Rokitta S."/>
            <person name="Shiraiwa Y."/>
            <person name="Soanes D.M."/>
            <person name="van der Giezen M."/>
            <person name="Wahlund T.M."/>
            <person name="Williams B."/>
            <person name="Wilson W."/>
            <person name="Wolfe G."/>
            <person name="Wurch L.L."/>
        </authorList>
    </citation>
    <scope>NUCLEOTIDE SEQUENCE</scope>
</reference>
<evidence type="ECO:0000256" key="1">
    <source>
        <dbReference type="ARBA" id="ARBA00009143"/>
    </source>
</evidence>
<name>A0A0D3K065_EMIH1</name>
<dbReference type="GO" id="GO:0003714">
    <property type="term" value="F:transcription corepressor activity"/>
    <property type="evidence" value="ECO:0007669"/>
    <property type="project" value="TreeGrafter"/>
</dbReference>
<dbReference type="KEGG" id="ehx:EMIHUDRAFT_47430"/>
<dbReference type="Proteomes" id="UP000013827">
    <property type="component" value="Unassembled WGS sequence"/>
</dbReference>
<protein>
    <recommendedName>
        <fullName evidence="4">Histone deacetylase complex subunit SAP18</fullName>
    </recommendedName>
</protein>